<dbReference type="Gene3D" id="2.40.10.10">
    <property type="entry name" value="Trypsin-like serine proteases"/>
    <property type="match status" value="2"/>
</dbReference>
<reference evidence="3 4" key="1">
    <citation type="submission" date="2023-08" db="EMBL/GenBank/DDBJ databases">
        <title>Implementing the SeqCode for naming new Mesorhizobium species isolated from Vachellia karroo root nodules.</title>
        <authorList>
            <person name="Van Lill M."/>
        </authorList>
    </citation>
    <scope>NUCLEOTIDE SEQUENCE [LARGE SCALE GENOMIC DNA]</scope>
    <source>
        <strain evidence="3 4">VK24D</strain>
    </source>
</reference>
<keyword evidence="4" id="KW-1185">Reference proteome</keyword>
<dbReference type="Proteomes" id="UP001287059">
    <property type="component" value="Unassembled WGS sequence"/>
</dbReference>
<dbReference type="EMBL" id="JAVIIW010000004">
    <property type="protein sequence ID" value="MDX8477907.1"/>
    <property type="molecule type" value="Genomic_DNA"/>
</dbReference>
<evidence type="ECO:0000256" key="2">
    <source>
        <dbReference type="SAM" id="SignalP"/>
    </source>
</evidence>
<keyword evidence="2" id="KW-0732">Signal</keyword>
<dbReference type="PRINTS" id="PR00834">
    <property type="entry name" value="PROTEASES2C"/>
</dbReference>
<comment type="caution">
    <text evidence="3">The sequence shown here is derived from an EMBL/GenBank/DDBJ whole genome shotgun (WGS) entry which is preliminary data.</text>
</comment>
<protein>
    <submittedName>
        <fullName evidence="3">Serine protease</fullName>
    </submittedName>
</protein>
<evidence type="ECO:0000313" key="3">
    <source>
        <dbReference type="EMBL" id="MDX8477907.1"/>
    </source>
</evidence>
<dbReference type="RefSeq" id="WP_320286329.1">
    <property type="nucleotide sequence ID" value="NZ_JAVIIW010000004.1"/>
</dbReference>
<dbReference type="GO" id="GO:0006508">
    <property type="term" value="P:proteolysis"/>
    <property type="evidence" value="ECO:0007669"/>
    <property type="project" value="UniProtKB-KW"/>
</dbReference>
<keyword evidence="3" id="KW-0378">Hydrolase</keyword>
<evidence type="ECO:0000256" key="1">
    <source>
        <dbReference type="SAM" id="MobiDB-lite"/>
    </source>
</evidence>
<organism evidence="3 4">
    <name type="scientific">Mesorhizobium album</name>
    <dbReference type="NCBI Taxonomy" id="3072314"/>
    <lineage>
        <taxon>Bacteria</taxon>
        <taxon>Pseudomonadati</taxon>
        <taxon>Pseudomonadota</taxon>
        <taxon>Alphaproteobacteria</taxon>
        <taxon>Hyphomicrobiales</taxon>
        <taxon>Phyllobacteriaceae</taxon>
        <taxon>Mesorhizobium</taxon>
    </lineage>
</organism>
<keyword evidence="3" id="KW-0645">Protease</keyword>
<feature type="signal peptide" evidence="2">
    <location>
        <begin position="1"/>
        <end position="24"/>
    </location>
</feature>
<accession>A0ABU4XW65</accession>
<dbReference type="SUPFAM" id="SSF50494">
    <property type="entry name" value="Trypsin-like serine proteases"/>
    <property type="match status" value="1"/>
</dbReference>
<proteinExistence type="predicted"/>
<feature type="compositionally biased region" description="Low complexity" evidence="1">
    <location>
        <begin position="390"/>
        <end position="410"/>
    </location>
</feature>
<dbReference type="PANTHER" id="PTHR43019:SF23">
    <property type="entry name" value="PROTEASE DO-LIKE 5, CHLOROPLASTIC"/>
    <property type="match status" value="1"/>
</dbReference>
<feature type="chain" id="PRO_5047337559" evidence="2">
    <location>
        <begin position="25"/>
        <end position="615"/>
    </location>
</feature>
<name>A0ABU4XW65_9HYPH</name>
<dbReference type="InterPro" id="IPR001940">
    <property type="entry name" value="Peptidase_S1C"/>
</dbReference>
<evidence type="ECO:0000313" key="4">
    <source>
        <dbReference type="Proteomes" id="UP001287059"/>
    </source>
</evidence>
<sequence length="615" mass="65961">MNARLCCLPVLIALWMATISIASAQDFKAPKGEHWVAVASTQDINNAIGIARYFGRDARAVRTRNGWFAVVLEPRKGTMQEIRKKQAWLQLPGDAFLADGKFITEIVWAPRDAVLAQGSLTSERPAVVTSGRLTVVAQRRMGHDGWTAHLIGQIEGRQAFDLSYTFETAADYPSTLQLVHLNKDNEFPDVVFDANTGGAHCCVQTMAVTPDLAGHWSVVDLETLDAGGPGFEDVDGDGVAEIVHGDNGFLYLFAPYVESFQPILIKKLVGGSLRDVSLETQSRPRLIQDTRGLEFMAKLDPSLWNKNGFLAAWVADKVRIDEGSDAWNKMLQAYQRDTDFGVSKCEIDEPIAKCPLDKQRMLPFPEGLSQHLQEAAYTHAYVENTPAPTPASVPSTPSSPQGGEAAATGTSGTGFFVSGDQLLTNAHVVKGCEDVDTSIGGIRTPGRVMARDPINDLAVVKVNSAGAAVAQLRGGVRLGEDIAVFGFPLRGILASSGNFTRGTITAMAGLGDDSRYFQISAPVQPGNSGGPLVDRNGNVVGIVVSKIDALKLASITDDIAQNVNFAVKASIVESFLQASGVQFSSDSAHQELAPEDLAAKAQSISVPIECRPRMQ</sequence>
<gene>
    <name evidence="3" type="ORF">RFN28_05345</name>
</gene>
<dbReference type="GO" id="GO:0008233">
    <property type="term" value="F:peptidase activity"/>
    <property type="evidence" value="ECO:0007669"/>
    <property type="project" value="UniProtKB-KW"/>
</dbReference>
<feature type="region of interest" description="Disordered" evidence="1">
    <location>
        <begin position="384"/>
        <end position="410"/>
    </location>
</feature>
<dbReference type="PANTHER" id="PTHR43019">
    <property type="entry name" value="SERINE ENDOPROTEASE DEGS"/>
    <property type="match status" value="1"/>
</dbReference>
<dbReference type="InterPro" id="IPR043504">
    <property type="entry name" value="Peptidase_S1_PA_chymotrypsin"/>
</dbReference>
<dbReference type="InterPro" id="IPR009003">
    <property type="entry name" value="Peptidase_S1_PA"/>
</dbReference>
<dbReference type="Pfam" id="PF13365">
    <property type="entry name" value="Trypsin_2"/>
    <property type="match status" value="1"/>
</dbReference>